<evidence type="ECO:0000256" key="3">
    <source>
        <dbReference type="ARBA" id="ARBA00023163"/>
    </source>
</evidence>
<dbReference type="InterPro" id="IPR011991">
    <property type="entry name" value="ArsR-like_HTH"/>
</dbReference>
<dbReference type="SUPFAM" id="SSF46785">
    <property type="entry name" value="Winged helix' DNA-binding domain"/>
    <property type="match status" value="1"/>
</dbReference>
<name>A0A2R7Y788_9ARCH</name>
<dbReference type="InterPro" id="IPR036390">
    <property type="entry name" value="WH_DNA-bd_sf"/>
</dbReference>
<dbReference type="PRINTS" id="PR00033">
    <property type="entry name" value="HTHASNC"/>
</dbReference>
<evidence type="ECO:0000256" key="2">
    <source>
        <dbReference type="ARBA" id="ARBA00023125"/>
    </source>
</evidence>
<organism evidence="5 6">
    <name type="scientific">Candidatus Terraquivivens tikiterensis</name>
    <dbReference type="NCBI Taxonomy" id="1980982"/>
    <lineage>
        <taxon>Archaea</taxon>
        <taxon>Nitrososphaerota</taxon>
        <taxon>Candidatus Wolframiiraptoraceae</taxon>
        <taxon>Candidatus Terraquivivens</taxon>
    </lineage>
</organism>
<dbReference type="Gene3D" id="1.10.10.10">
    <property type="entry name" value="Winged helix-like DNA-binding domain superfamily/Winged helix DNA-binding domain"/>
    <property type="match status" value="1"/>
</dbReference>
<dbReference type="Gene3D" id="3.30.70.920">
    <property type="match status" value="1"/>
</dbReference>
<reference evidence="5 6" key="1">
    <citation type="submission" date="2017-04" db="EMBL/GenBank/DDBJ databases">
        <title>Draft Aigarchaeota genome from a New Zealand hot spring.</title>
        <authorList>
            <person name="Reysenbach A.-L."/>
            <person name="Donaho J.A."/>
            <person name="Gerhart J."/>
            <person name="Kelley J.F."/>
            <person name="Kouba K."/>
            <person name="Podar M."/>
            <person name="Stott M."/>
        </authorList>
    </citation>
    <scope>NUCLEOTIDE SEQUENCE [LARGE SCALE GENOMIC DNA]</scope>
    <source>
        <strain evidence="5">NZ13_MG1</strain>
    </source>
</reference>
<feature type="domain" description="HTH asnC-type" evidence="4">
    <location>
        <begin position="1"/>
        <end position="62"/>
    </location>
</feature>
<evidence type="ECO:0000259" key="4">
    <source>
        <dbReference type="PROSITE" id="PS50956"/>
    </source>
</evidence>
<dbReference type="EMBL" id="NDWU01000007">
    <property type="protein sequence ID" value="PUA32732.1"/>
    <property type="molecule type" value="Genomic_DNA"/>
</dbReference>
<dbReference type="InterPro" id="IPR000485">
    <property type="entry name" value="AsnC-type_HTH_dom"/>
</dbReference>
<dbReference type="InterPro" id="IPR019888">
    <property type="entry name" value="Tscrpt_reg_AsnC-like"/>
</dbReference>
<dbReference type="InterPro" id="IPR036388">
    <property type="entry name" value="WH-like_DNA-bd_sf"/>
</dbReference>
<dbReference type="SMART" id="SM00344">
    <property type="entry name" value="HTH_ASNC"/>
    <property type="match status" value="1"/>
</dbReference>
<dbReference type="PANTHER" id="PTHR30154">
    <property type="entry name" value="LEUCINE-RESPONSIVE REGULATORY PROTEIN"/>
    <property type="match status" value="1"/>
</dbReference>
<dbReference type="SUPFAM" id="SSF54909">
    <property type="entry name" value="Dimeric alpha+beta barrel"/>
    <property type="match status" value="1"/>
</dbReference>
<dbReference type="Pfam" id="PF13412">
    <property type="entry name" value="HTH_24"/>
    <property type="match status" value="1"/>
</dbReference>
<dbReference type="PANTHER" id="PTHR30154:SF34">
    <property type="entry name" value="TRANSCRIPTIONAL REGULATOR AZLB"/>
    <property type="match status" value="1"/>
</dbReference>
<accession>A0A2R7Y788</accession>
<dbReference type="InterPro" id="IPR011008">
    <property type="entry name" value="Dimeric_a/b-barrel"/>
</dbReference>
<gene>
    <name evidence="5" type="ORF">B9J98_03700</name>
</gene>
<dbReference type="GO" id="GO:0043565">
    <property type="term" value="F:sequence-specific DNA binding"/>
    <property type="evidence" value="ECO:0007669"/>
    <property type="project" value="InterPro"/>
</dbReference>
<dbReference type="Pfam" id="PF01037">
    <property type="entry name" value="AsnC_trans_reg"/>
    <property type="match status" value="1"/>
</dbReference>
<keyword evidence="3" id="KW-0804">Transcription</keyword>
<dbReference type="GO" id="GO:0005829">
    <property type="term" value="C:cytosol"/>
    <property type="evidence" value="ECO:0007669"/>
    <property type="project" value="TreeGrafter"/>
</dbReference>
<dbReference type="AlphaFoldDB" id="A0A2R7Y788"/>
<dbReference type="GO" id="GO:0043200">
    <property type="term" value="P:response to amino acid"/>
    <property type="evidence" value="ECO:0007669"/>
    <property type="project" value="TreeGrafter"/>
</dbReference>
<keyword evidence="2" id="KW-0238">DNA-binding</keyword>
<comment type="caution">
    <text evidence="5">The sequence shown here is derived from an EMBL/GenBank/DDBJ whole genome shotgun (WGS) entry which is preliminary data.</text>
</comment>
<protein>
    <submittedName>
        <fullName evidence="5">AsnC family transcriptional regulator</fullName>
    </submittedName>
</protein>
<dbReference type="Proteomes" id="UP000244066">
    <property type="component" value="Unassembled WGS sequence"/>
</dbReference>
<sequence>MDSTDLAIIRELVKDGRASYRSIAKRLGISVATVASRVTALEREGVVKGYTALVDYEKLGYELTAIIELTISKGKLIEVQRQVAEKPNVSGVYDVTGETDSIILARFKSRDELNKFVKWLLSIPYVERTLTHLVLGIVKEDPRYPLKAEDR</sequence>
<evidence type="ECO:0000313" key="5">
    <source>
        <dbReference type="EMBL" id="PUA32732.1"/>
    </source>
</evidence>
<evidence type="ECO:0000256" key="1">
    <source>
        <dbReference type="ARBA" id="ARBA00023015"/>
    </source>
</evidence>
<dbReference type="InterPro" id="IPR019887">
    <property type="entry name" value="Tscrpt_reg_AsnC/Lrp_C"/>
</dbReference>
<keyword evidence="1" id="KW-0805">Transcription regulation</keyword>
<dbReference type="CDD" id="cd00090">
    <property type="entry name" value="HTH_ARSR"/>
    <property type="match status" value="1"/>
</dbReference>
<evidence type="ECO:0000313" key="6">
    <source>
        <dbReference type="Proteomes" id="UP000244066"/>
    </source>
</evidence>
<dbReference type="PROSITE" id="PS50956">
    <property type="entry name" value="HTH_ASNC_2"/>
    <property type="match status" value="1"/>
</dbReference>
<proteinExistence type="predicted"/>